<sequence length="129" mass="14443">MKRHVVIMSPKAKHNNLEITRFLIVAKFFVRKVRKELLSENSGVELASTRKRKQHGQRSADSLTTPEFVSLRANAEADADADAYVGTLRTIVFEPPWIESIVSGGQPYVFQQDSAPSHKALKTQDYMGG</sequence>
<dbReference type="AlphaFoldDB" id="A0A564YSF4"/>
<evidence type="ECO:0000256" key="1">
    <source>
        <dbReference type="SAM" id="MobiDB-lite"/>
    </source>
</evidence>
<keyword evidence="3" id="KW-1185">Reference proteome</keyword>
<evidence type="ECO:0000313" key="2">
    <source>
        <dbReference type="EMBL" id="VUZ50207.1"/>
    </source>
</evidence>
<protein>
    <submittedName>
        <fullName evidence="2">Uncharacterized protein</fullName>
    </submittedName>
</protein>
<organism evidence="2 3">
    <name type="scientific">Hymenolepis diminuta</name>
    <name type="common">Rat tapeworm</name>
    <dbReference type="NCBI Taxonomy" id="6216"/>
    <lineage>
        <taxon>Eukaryota</taxon>
        <taxon>Metazoa</taxon>
        <taxon>Spiralia</taxon>
        <taxon>Lophotrochozoa</taxon>
        <taxon>Platyhelminthes</taxon>
        <taxon>Cestoda</taxon>
        <taxon>Eucestoda</taxon>
        <taxon>Cyclophyllidea</taxon>
        <taxon>Hymenolepididae</taxon>
        <taxon>Hymenolepis</taxon>
    </lineage>
</organism>
<feature type="region of interest" description="Disordered" evidence="1">
    <location>
        <begin position="44"/>
        <end position="65"/>
    </location>
</feature>
<name>A0A564YSF4_HYMDI</name>
<accession>A0A564YSF4</accession>
<dbReference type="EMBL" id="CABIJS010000355">
    <property type="protein sequence ID" value="VUZ50207.1"/>
    <property type="molecule type" value="Genomic_DNA"/>
</dbReference>
<evidence type="ECO:0000313" key="3">
    <source>
        <dbReference type="Proteomes" id="UP000321570"/>
    </source>
</evidence>
<dbReference type="Proteomes" id="UP000321570">
    <property type="component" value="Unassembled WGS sequence"/>
</dbReference>
<reference evidence="2 3" key="1">
    <citation type="submission" date="2019-07" db="EMBL/GenBank/DDBJ databases">
        <authorList>
            <person name="Jastrzebski P J."/>
            <person name="Paukszto L."/>
            <person name="Jastrzebski P J."/>
        </authorList>
    </citation>
    <scope>NUCLEOTIDE SEQUENCE [LARGE SCALE GENOMIC DNA]</scope>
    <source>
        <strain evidence="2 3">WMS-il1</strain>
    </source>
</reference>
<proteinExistence type="predicted"/>
<gene>
    <name evidence="2" type="ORF">WMSIL1_LOCUS9112</name>
</gene>